<keyword evidence="2" id="KW-1185">Reference proteome</keyword>
<reference evidence="1" key="1">
    <citation type="submission" date="2022-09" db="EMBL/GenBank/DDBJ databases">
        <title>Comparative genomics and taxonomic characterization of three novel marine species of genus Reichenbachiella exhibiting antioxidant and polysaccharide degradation activities.</title>
        <authorList>
            <person name="Muhammad N."/>
            <person name="Lee Y.-J."/>
            <person name="Ko J."/>
            <person name="Kim S.-G."/>
        </authorList>
    </citation>
    <scope>NUCLEOTIDE SEQUENCE</scope>
    <source>
        <strain evidence="1">BKB1-1</strain>
    </source>
</reference>
<dbReference type="Pfam" id="PF14052">
    <property type="entry name" value="Caps_assemb_Wzi"/>
    <property type="match status" value="1"/>
</dbReference>
<sequence>MKNWMFYKTDLLPYMRTAAGAMNNTQYLRMKHLITLILILLFHFFSFGQILYPNSEILEYYRVIEMKNNDIQDRLGIFPSIVSQYKKDSLAWNIWADQLQFNGIPDKSIKLMSFRFSNYYNSKYPKGYNDGAVWKGKGFTSVLQGGISGRYGILEFTFAPVVYYSQNVSYDLASQRGNNSPYNYQFTDRRIDWVQRYGDENFIEFDWGQTDVRMAYKNFTLGASTQNIVWGPAQRNPLILSSNAEGIPHVDLGTHTPIQTKIGSIEAKVYWGVLNESEYFDDNNDNNYRYWTGMSISYSPSFIPSLSIGFNRALYKRGEEFTAKDLYKTFWWFENKNETVGQNDEYDQIASATVRWVFKEVGFDTYLEFGKNDFGGSLFGSEPDHARGYTIGMSKYIDLNNTNVIKLTYEHCSVDKAKSGLYRGYNTWYTHHIVTQGYTNNGQVMGASVGPGATTDYIGTELFFKKGLIQLYGERVRFNDDYFIDNILNNDLHDFEWTIGSRLSIFVNGFLLSSECLLSLRKNMYYMAKNDQNNLQLGLSISKQLK</sequence>
<evidence type="ECO:0000313" key="2">
    <source>
        <dbReference type="Proteomes" id="UP001065174"/>
    </source>
</evidence>
<dbReference type="InterPro" id="IPR026950">
    <property type="entry name" value="Caps_assemb_Wzi"/>
</dbReference>
<organism evidence="1 2">
    <name type="scientific">Reichenbachiella agarivorans</name>
    <dbReference type="NCBI Taxonomy" id="2979464"/>
    <lineage>
        <taxon>Bacteria</taxon>
        <taxon>Pseudomonadati</taxon>
        <taxon>Bacteroidota</taxon>
        <taxon>Cytophagia</taxon>
        <taxon>Cytophagales</taxon>
        <taxon>Reichenbachiellaceae</taxon>
        <taxon>Reichenbachiella</taxon>
    </lineage>
</organism>
<proteinExistence type="predicted"/>
<dbReference type="RefSeq" id="WP_262308356.1">
    <property type="nucleotide sequence ID" value="NZ_CP106679.1"/>
</dbReference>
<name>A0ABY6CLE7_9BACT</name>
<accession>A0ABY6CLE7</accession>
<gene>
    <name evidence="1" type="ORF">N6H18_11165</name>
</gene>
<evidence type="ECO:0000313" key="1">
    <source>
        <dbReference type="EMBL" id="UXP30910.1"/>
    </source>
</evidence>
<dbReference type="InterPro" id="IPR038636">
    <property type="entry name" value="Wzi_sf"/>
</dbReference>
<dbReference type="Proteomes" id="UP001065174">
    <property type="component" value="Chromosome"/>
</dbReference>
<dbReference type="Gene3D" id="2.40.160.130">
    <property type="entry name" value="Capsule assembly protein Wzi"/>
    <property type="match status" value="1"/>
</dbReference>
<protein>
    <submittedName>
        <fullName evidence="1">Capsule assembly Wzi family protein</fullName>
    </submittedName>
</protein>
<dbReference type="EMBL" id="CP106679">
    <property type="protein sequence ID" value="UXP30910.1"/>
    <property type="molecule type" value="Genomic_DNA"/>
</dbReference>